<feature type="compositionally biased region" description="Basic residues" evidence="2">
    <location>
        <begin position="349"/>
        <end position="358"/>
    </location>
</feature>
<protein>
    <submittedName>
        <fullName evidence="6">Tandem-95 repeat protein</fullName>
    </submittedName>
</protein>
<evidence type="ECO:0000256" key="2">
    <source>
        <dbReference type="SAM" id="MobiDB-lite"/>
    </source>
</evidence>
<dbReference type="PANTHER" id="PTHR34720:SF9">
    <property type="entry name" value="BLR4714 PROTEIN"/>
    <property type="match status" value="1"/>
</dbReference>
<evidence type="ECO:0000259" key="4">
    <source>
        <dbReference type="PROSITE" id="PS50268"/>
    </source>
</evidence>
<feature type="domain" description="Cadherin" evidence="4">
    <location>
        <begin position="1797"/>
        <end position="1888"/>
    </location>
</feature>
<comment type="caution">
    <text evidence="6">The sequence shown here is derived from an EMBL/GenBank/DDBJ whole genome shotgun (WGS) entry which is preliminary data.</text>
</comment>
<dbReference type="GO" id="GO:0007156">
    <property type="term" value="P:homophilic cell adhesion via plasma membrane adhesion molecules"/>
    <property type="evidence" value="ECO:0007669"/>
    <property type="project" value="InterPro"/>
</dbReference>
<dbReference type="NCBIfam" id="NF012211">
    <property type="entry name" value="tand_rpt_95"/>
    <property type="match status" value="14"/>
</dbReference>
<dbReference type="SUPFAM" id="SSF117074">
    <property type="entry name" value="Hypothetical protein PA1324"/>
    <property type="match status" value="1"/>
</dbReference>
<comment type="similarity">
    <text evidence="1">Belongs to the intimin/invasin family.</text>
</comment>
<name>A0A6L9MW49_9ALTE</name>
<dbReference type="InterPro" id="IPR003344">
    <property type="entry name" value="Big_1_dom"/>
</dbReference>
<evidence type="ECO:0000256" key="3">
    <source>
        <dbReference type="SAM" id="SignalP"/>
    </source>
</evidence>
<evidence type="ECO:0000259" key="5">
    <source>
        <dbReference type="PROSITE" id="PS51127"/>
    </source>
</evidence>
<evidence type="ECO:0000313" key="7">
    <source>
        <dbReference type="Proteomes" id="UP000478837"/>
    </source>
</evidence>
<keyword evidence="7" id="KW-1185">Reference proteome</keyword>
<dbReference type="Pfam" id="PF22904">
    <property type="entry name" value="NOMO1-like_2nd"/>
    <property type="match status" value="1"/>
</dbReference>
<dbReference type="InterPro" id="IPR002126">
    <property type="entry name" value="Cadherin-like_dom"/>
</dbReference>
<dbReference type="GO" id="GO:0016020">
    <property type="term" value="C:membrane"/>
    <property type="evidence" value="ECO:0007669"/>
    <property type="project" value="InterPro"/>
</dbReference>
<dbReference type="InterPro" id="IPR008964">
    <property type="entry name" value="Invasin/intimin_cell_adhesion"/>
</dbReference>
<dbReference type="InterPro" id="IPR055074">
    <property type="entry name" value="NOMO1-3_2nd"/>
</dbReference>
<evidence type="ECO:0000313" key="6">
    <source>
        <dbReference type="EMBL" id="NDW21980.1"/>
    </source>
</evidence>
<feature type="non-terminal residue" evidence="6">
    <location>
        <position position="2090"/>
    </location>
</feature>
<reference evidence="6 7" key="1">
    <citation type="submission" date="2020-01" db="EMBL/GenBank/DDBJ databases">
        <title>Genomes of bacteria type strains.</title>
        <authorList>
            <person name="Chen J."/>
            <person name="Zhu S."/>
            <person name="Yang J."/>
        </authorList>
    </citation>
    <scope>NUCLEOTIDE SEQUENCE [LARGE SCALE GENOMIC DNA]</scope>
    <source>
        <strain evidence="6 7">LMG 22958</strain>
    </source>
</reference>
<dbReference type="SUPFAM" id="SSF49373">
    <property type="entry name" value="Invasin/intimin cell-adhesion fragments"/>
    <property type="match status" value="2"/>
</dbReference>
<dbReference type="RefSeq" id="WP_163111872.1">
    <property type="nucleotide sequence ID" value="NZ_JAAAWP010000006.1"/>
</dbReference>
<sequence>MKLAKLLAIIYLAFFSSFIHAKLNAQATFSYGIAGTYTNNAHQPQGIVPLSDLDITHVKLIASSDDGTFGGTQGNDTAVIAEFFFSNSPSVTVDGAINWRQSDNGQTNSIGIILDNDATVMFGSVNYFNPPTTYLLRLSSSTKEYTNDNSAKGNAAKGALSSVMNDLNLEAAAQGTSGGSVSAAFSDVTVSQTSVLADGNDSSTIALQLKNGNDGVLPLTGQNVTFTSTIGAIGPVSDEGNGRYVAVISSSTAGMASIFAFVDGTEMNARATVEFIAQQVATYSISGAVVRGQSNVGVEGVDVYLFAATDTQFSSPLATQTTASDGTYTFENLTNGDYSVQFASSNGRKFKAQSKKGNRGASPNSSSKRVNTVESITINGENITEVDAILIDPAGVVYDSSSRLPIAGATVKFNYSDNGSVTLVPDAWLDLTAGGANTQITQADGFYSFVLNGNAPQVPTIYSIDVTPPNGYTFESSVIPATSGPYDSGLGGGLVAIQPQVTAPSVNDDTTYYLTFELVIGDTLVTSSNGVINNHIPIDAYINQPPVADDNSIVVDFNTAKTITLTGSDAESDVLSFEIVSQPSNGTLSGSGATRTYTPDANYSGSDSFTFRAIDLTGSNTYSQPAQVDIEVSGTSNIIASAQFTCGVVGEYQTGSPAHSPEAIQTLASLSIDKVILAPLTDNGVFGGTQGNDYAVAAEVFFLDGNSVSFNGAVNWREGNTNAIGIITDEFVSDGFVLSPGFSKTYLLCLDSADPNDVDYVVPNDVKGNAANNSTLVAANTQAESQGTAGGEIDISSTQVSTSADTALADGIDSIVITVSIHDATGKPLNAFGQQVTIDSSLGVLTSITDNGDGTYSAILTSTVAGLATLTVHVNNTLVTDSETVTFNGLPTNTAPVAIAQSVSTAEDTPKAITLSGSDIDNDNLSYVVVSQPSNGTLSGSGATRTYMPNTNFTGTDSFTFKVNDGTVDSIPATVTITVTNANDAPVAITQSVSTAEDTPKAITLSGSDIDNDTLSYVVVTQPSNGSISGSGATRTYTPNANFTGTDSFTFNVNDGTVDSIPATVTITVTNANDAPVAITQSVSTVEDTSKAITLSGSDIDNDNLSYAVVSQPSNGSLSGSGATRTYTPSADFTGTDSFTFKVNDGTVDSIPATVTITVTNANDAPVAMAQSVSTAEDTSKTITLSGSDIDNDNLSYVVVSQPSNGSLSGSGATRTYTPNADFTGTDTFTFKVNDGSEDSATATVTIRVSNVNDAPVAQGQSVTTPEDTAKTITLSGSDADNDTLTYVVVTQPSNGTLSGSGATRTYTPNADFTGTDTFTYKVNDGSEDSATATVTIRVSNVNDAPVAQGQSVTTPEDTAKTITLSGSDADNDTLNYVVVTQPSNGTLSGSGATRTYTPNADFTGSDTFTFKVNDGSEDSATATVTITVSDVNDAPVAQGQSVTTPEDTAKVITLAGSDADNDTLSYVVVTQPSNGTLSGSGATRTYTPNADFTGSDTFTYKVNDGSEDSSTATVTITVSDVNDAPVAQDQSVTTPEDTAKVITLSGSDADNDTLSYVVVTQPSNGTLSGSGATRTYTPNADFTGTDTFTYKVNDGSEDSVTATVTITVSDVNDAPVAQGQSVTTPEDTAKTITLSGSDADNDTLSYVVVTQPSNGTLSGSGATRTYTPNADFTGSDTFTYKLNDGSEDSAIVTVTIRVSNVNDAPVAQGQSVTTPEDTAKTITFSGSDIDNDTLSYVVVTQPSNGTLSGNGATRTYTPNADFTGSDTFTYKVNDGSEDSSTATVTITVSNVNDAPVAQDQSVTTPEDTAKTITLTGSDADNDTLSYVVVTQPSNGTLSGSGATRTYTPNADFTGTDTFMYKVNDGSEDSATATVTITVSDVNDAPVAQDQSVTTPEDTAKVITLSGSDADNDTLSYVVVTQPSNGTLSGSGATRTYTPNADFTGTDTFTYKVNDGSEDSATVTVTITVSDVNDAPVAQDQSVTTPEDTAKTITLSGIDADNDTLSYVVVTQPSNGKLSGSGATRTYTPNADFTGSDTFTYKVNDGSDDSATVTVTITVSDVNDAPVAQDQSVTTPEDTAKTITLSGIDA</sequence>
<feature type="domain" description="Big-1" evidence="5">
    <location>
        <begin position="797"/>
        <end position="888"/>
    </location>
</feature>
<dbReference type="CDD" id="cd11304">
    <property type="entry name" value="Cadherin_repeat"/>
    <property type="match status" value="2"/>
</dbReference>
<feature type="region of interest" description="Disordered" evidence="2">
    <location>
        <begin position="349"/>
        <end position="370"/>
    </location>
</feature>
<keyword evidence="3" id="KW-0732">Signal</keyword>
<evidence type="ECO:0000256" key="1">
    <source>
        <dbReference type="ARBA" id="ARBA00010116"/>
    </source>
</evidence>
<feature type="chain" id="PRO_5026847179" evidence="3">
    <location>
        <begin position="22"/>
        <end position="2090"/>
    </location>
</feature>
<feature type="domain" description="Big-1" evidence="5">
    <location>
        <begin position="185"/>
        <end position="276"/>
    </location>
</feature>
<dbReference type="PROSITE" id="PS51127">
    <property type="entry name" value="BIG1"/>
    <property type="match status" value="2"/>
</dbReference>
<feature type="domain" description="Cadherin" evidence="4">
    <location>
        <begin position="1347"/>
        <end position="1438"/>
    </location>
</feature>
<organism evidence="6 7">
    <name type="scientific">Alteromonas hispanica</name>
    <dbReference type="NCBI Taxonomy" id="315421"/>
    <lineage>
        <taxon>Bacteria</taxon>
        <taxon>Pseudomonadati</taxon>
        <taxon>Pseudomonadota</taxon>
        <taxon>Gammaproteobacteria</taxon>
        <taxon>Alteromonadales</taxon>
        <taxon>Alteromonadaceae</taxon>
        <taxon>Alteromonas/Salinimonas group</taxon>
        <taxon>Alteromonas</taxon>
    </lineage>
</organism>
<dbReference type="SMART" id="SM00634">
    <property type="entry name" value="BID_1"/>
    <property type="match status" value="2"/>
</dbReference>
<dbReference type="InterPro" id="IPR013783">
    <property type="entry name" value="Ig-like_fold"/>
</dbReference>
<dbReference type="EMBL" id="JAAAWP010000006">
    <property type="protein sequence ID" value="NDW21980.1"/>
    <property type="molecule type" value="Genomic_DNA"/>
</dbReference>
<dbReference type="Pfam" id="PF09134">
    <property type="entry name" value="Invasin_D3"/>
    <property type="match status" value="2"/>
</dbReference>
<dbReference type="NCBIfam" id="TIGR01965">
    <property type="entry name" value="VCBS_repeat"/>
    <property type="match status" value="2"/>
</dbReference>
<dbReference type="Gene3D" id="2.60.40.3440">
    <property type="match status" value="13"/>
</dbReference>
<dbReference type="PANTHER" id="PTHR34720">
    <property type="entry name" value="MICROCYSTIN DEPENDENT PROTEIN"/>
    <property type="match status" value="1"/>
</dbReference>
<dbReference type="InterPro" id="IPR010221">
    <property type="entry name" value="VCBS_dom"/>
</dbReference>
<dbReference type="GO" id="GO:0005509">
    <property type="term" value="F:calcium ion binding"/>
    <property type="evidence" value="ECO:0007669"/>
    <property type="project" value="InterPro"/>
</dbReference>
<feature type="domain" description="Cadherin" evidence="4">
    <location>
        <begin position="1887"/>
        <end position="1978"/>
    </location>
</feature>
<dbReference type="PROSITE" id="PS50268">
    <property type="entry name" value="CADHERIN_2"/>
    <property type="match status" value="4"/>
</dbReference>
<dbReference type="Proteomes" id="UP000478837">
    <property type="component" value="Unassembled WGS sequence"/>
</dbReference>
<feature type="compositionally biased region" description="Polar residues" evidence="2">
    <location>
        <begin position="361"/>
        <end position="370"/>
    </location>
</feature>
<dbReference type="Pfam" id="PF17963">
    <property type="entry name" value="Big_9"/>
    <property type="match status" value="14"/>
</dbReference>
<gene>
    <name evidence="6" type="ORF">GTW09_10640</name>
</gene>
<dbReference type="Gene3D" id="2.60.40.10">
    <property type="entry name" value="Immunoglobulins"/>
    <property type="match status" value="3"/>
</dbReference>
<feature type="signal peptide" evidence="3">
    <location>
        <begin position="1"/>
        <end position="21"/>
    </location>
</feature>
<proteinExistence type="inferred from homology"/>
<dbReference type="InterPro" id="IPR015217">
    <property type="entry name" value="Invasin_dom_3"/>
</dbReference>
<accession>A0A6L9MW49</accession>
<feature type="domain" description="Cadherin" evidence="4">
    <location>
        <begin position="1452"/>
        <end position="1528"/>
    </location>
</feature>